<sequence>MGLHAHSPSNLPVLQLISPPESPLNLTRIPLPSHLSPRARTYASAAAVMSVRVTCSDDSLASSERRRCSEHLGSAVVSSSVPIKDCDQSVNKAAWSLNYPCNCADRNEWSEVPLPIGCLCLAAVSPSVGPSVPTPQQFKEPQSLRSNEERASNSPEVAEMDSDNDGTGSIKAIVQKVKHVATNKMAATPRSDVTSKMAAATSKMATNVMANPFTMTAAFNPDMPSEMATCLPASADMLLNLIKNLRVELRNDFKKDFEAIYGFMSDINLRTEDAENLMTFQEQSHLELLEKVNDLQRQVNQQAENQLMWKIGAD</sequence>
<dbReference type="Proteomes" id="UP001295444">
    <property type="component" value="Chromosome 05"/>
</dbReference>
<evidence type="ECO:0000256" key="1">
    <source>
        <dbReference type="SAM" id="MobiDB-lite"/>
    </source>
</evidence>
<organism evidence="2 3">
    <name type="scientific">Pelobates cultripes</name>
    <name type="common">Western spadefoot toad</name>
    <dbReference type="NCBI Taxonomy" id="61616"/>
    <lineage>
        <taxon>Eukaryota</taxon>
        <taxon>Metazoa</taxon>
        <taxon>Chordata</taxon>
        <taxon>Craniata</taxon>
        <taxon>Vertebrata</taxon>
        <taxon>Euteleostomi</taxon>
        <taxon>Amphibia</taxon>
        <taxon>Batrachia</taxon>
        <taxon>Anura</taxon>
        <taxon>Pelobatoidea</taxon>
        <taxon>Pelobatidae</taxon>
        <taxon>Pelobates</taxon>
    </lineage>
</organism>
<gene>
    <name evidence="2" type="ORF">PECUL_23A047046</name>
</gene>
<feature type="region of interest" description="Disordered" evidence="1">
    <location>
        <begin position="130"/>
        <end position="167"/>
    </location>
</feature>
<proteinExistence type="predicted"/>
<evidence type="ECO:0000313" key="2">
    <source>
        <dbReference type="EMBL" id="CAH2294052.1"/>
    </source>
</evidence>
<protein>
    <submittedName>
        <fullName evidence="2">Uncharacterized protein</fullName>
    </submittedName>
</protein>
<dbReference type="EMBL" id="OW240916">
    <property type="protein sequence ID" value="CAH2294052.1"/>
    <property type="molecule type" value="Genomic_DNA"/>
</dbReference>
<name>A0AAD1W923_PELCU</name>
<accession>A0AAD1W923</accession>
<keyword evidence="3" id="KW-1185">Reference proteome</keyword>
<reference evidence="2" key="1">
    <citation type="submission" date="2022-03" db="EMBL/GenBank/DDBJ databases">
        <authorList>
            <person name="Alioto T."/>
            <person name="Alioto T."/>
            <person name="Gomez Garrido J."/>
        </authorList>
    </citation>
    <scope>NUCLEOTIDE SEQUENCE</scope>
</reference>
<feature type="compositionally biased region" description="Polar residues" evidence="1">
    <location>
        <begin position="134"/>
        <end position="145"/>
    </location>
</feature>
<evidence type="ECO:0000313" key="3">
    <source>
        <dbReference type="Proteomes" id="UP001295444"/>
    </source>
</evidence>
<dbReference type="AlphaFoldDB" id="A0AAD1W923"/>